<dbReference type="RefSeq" id="WP_270121624.1">
    <property type="nucleotide sequence ID" value="NZ_BAAAOM010000002.1"/>
</dbReference>
<feature type="domain" description="CBM2" evidence="3">
    <location>
        <begin position="119"/>
        <end position="220"/>
    </location>
</feature>
<evidence type="ECO:0000313" key="6">
    <source>
        <dbReference type="Proteomes" id="UP001145799"/>
    </source>
</evidence>
<dbReference type="PROSITE" id="PS51173">
    <property type="entry name" value="CBM2"/>
    <property type="match status" value="1"/>
</dbReference>
<proteinExistence type="predicted"/>
<dbReference type="InterPro" id="IPR012291">
    <property type="entry name" value="CBM2_carb-bd_dom_sf"/>
</dbReference>
<sequence>MGDSDGALDDAPGRRGRLHGRLLKALGAVSAVATAIALWQFGVFGDGPERDPVSVIEGLETPSLPEDASESSAAPTANAASATIESPSESSAAPTTAAPPSESPSSLAPNATPSAPEESGPAGPSCTASLTVEDDWSDSVEVSVTVVNSGAVALAAWEVDLDLEEVSIYHYWNMRELGGGRYGSEDWNGRLDPEEDAVAGFQAELGDGAALPDAVACTAS</sequence>
<dbReference type="SMART" id="SM00637">
    <property type="entry name" value="CBD_II"/>
    <property type="match status" value="1"/>
</dbReference>
<dbReference type="AlphaFoldDB" id="A0A9X3PJE2"/>
<feature type="region of interest" description="Disordered" evidence="1">
    <location>
        <begin position="53"/>
        <end position="127"/>
    </location>
</feature>
<dbReference type="Pfam" id="PF00553">
    <property type="entry name" value="CBM_2"/>
    <property type="match status" value="1"/>
</dbReference>
<dbReference type="SUPFAM" id="SSF49384">
    <property type="entry name" value="Carbohydrate-binding domain"/>
    <property type="match status" value="1"/>
</dbReference>
<evidence type="ECO:0000256" key="2">
    <source>
        <dbReference type="SAM" id="Phobius"/>
    </source>
</evidence>
<evidence type="ECO:0000313" key="7">
    <source>
        <dbReference type="Proteomes" id="UP001183604"/>
    </source>
</evidence>
<feature type="compositionally biased region" description="Low complexity" evidence="1">
    <location>
        <begin position="70"/>
        <end position="111"/>
    </location>
</feature>
<reference evidence="4" key="1">
    <citation type="submission" date="2022-12" db="EMBL/GenBank/DDBJ databases">
        <title>Gycomyces niveus sp.nov., a novel actinomycete isolated from soil in Shouguang.</title>
        <authorList>
            <person name="Yang X."/>
        </authorList>
    </citation>
    <scope>NUCLEOTIDE SEQUENCE</scope>
    <source>
        <strain evidence="4">DSM 44724</strain>
    </source>
</reference>
<keyword evidence="2" id="KW-0472">Membrane</keyword>
<reference evidence="5 7" key="2">
    <citation type="submission" date="2023-07" db="EMBL/GenBank/DDBJ databases">
        <title>Sequencing the genomes of 1000 actinobacteria strains.</title>
        <authorList>
            <person name="Klenk H.-P."/>
        </authorList>
    </citation>
    <scope>NUCLEOTIDE SEQUENCE [LARGE SCALE GENOMIC DNA]</scope>
    <source>
        <strain evidence="5 7">DSM 44724</strain>
    </source>
</reference>
<dbReference type="EMBL" id="JAPZVQ010000004">
    <property type="protein sequence ID" value="MDA1385160.1"/>
    <property type="molecule type" value="Genomic_DNA"/>
</dbReference>
<dbReference type="GO" id="GO:0005975">
    <property type="term" value="P:carbohydrate metabolic process"/>
    <property type="evidence" value="ECO:0007669"/>
    <property type="project" value="InterPro"/>
</dbReference>
<dbReference type="InterPro" id="IPR001919">
    <property type="entry name" value="CBD2"/>
</dbReference>
<feature type="transmembrane region" description="Helical" evidence="2">
    <location>
        <begin position="22"/>
        <end position="42"/>
    </location>
</feature>
<dbReference type="Gene3D" id="2.60.40.290">
    <property type="match status" value="1"/>
</dbReference>
<evidence type="ECO:0000313" key="5">
    <source>
        <dbReference type="EMBL" id="MDR7337224.1"/>
    </source>
</evidence>
<dbReference type="Proteomes" id="UP001145799">
    <property type="component" value="Unassembled WGS sequence"/>
</dbReference>
<dbReference type="Proteomes" id="UP001183604">
    <property type="component" value="Unassembled WGS sequence"/>
</dbReference>
<gene>
    <name evidence="5" type="ORF">J2S69_000943</name>
    <name evidence="4" type="ORF">O2L01_09210</name>
</gene>
<accession>A0A9X3PJE2</accession>
<keyword evidence="7" id="KW-1185">Reference proteome</keyword>
<organism evidence="4 6">
    <name type="scientific">Glycomyces lechevalierae</name>
    <dbReference type="NCBI Taxonomy" id="256034"/>
    <lineage>
        <taxon>Bacteria</taxon>
        <taxon>Bacillati</taxon>
        <taxon>Actinomycetota</taxon>
        <taxon>Actinomycetes</taxon>
        <taxon>Glycomycetales</taxon>
        <taxon>Glycomycetaceae</taxon>
        <taxon>Glycomyces</taxon>
    </lineage>
</organism>
<evidence type="ECO:0000256" key="1">
    <source>
        <dbReference type="SAM" id="MobiDB-lite"/>
    </source>
</evidence>
<dbReference type="EMBL" id="JAVDYD010000001">
    <property type="protein sequence ID" value="MDR7337224.1"/>
    <property type="molecule type" value="Genomic_DNA"/>
</dbReference>
<name>A0A9X3PJE2_9ACTN</name>
<evidence type="ECO:0000259" key="3">
    <source>
        <dbReference type="PROSITE" id="PS51173"/>
    </source>
</evidence>
<keyword evidence="2" id="KW-1133">Transmembrane helix</keyword>
<protein>
    <submittedName>
        <fullName evidence="4">Cellulose binding domain-containing protein</fullName>
    </submittedName>
    <submittedName>
        <fullName evidence="5">Cytoskeletal protein RodZ</fullName>
    </submittedName>
</protein>
<evidence type="ECO:0000313" key="4">
    <source>
        <dbReference type="EMBL" id="MDA1385160.1"/>
    </source>
</evidence>
<dbReference type="InterPro" id="IPR008965">
    <property type="entry name" value="CBM2/CBM3_carb-bd_dom_sf"/>
</dbReference>
<dbReference type="GO" id="GO:0030247">
    <property type="term" value="F:polysaccharide binding"/>
    <property type="evidence" value="ECO:0007669"/>
    <property type="project" value="UniProtKB-UniRule"/>
</dbReference>
<dbReference type="GO" id="GO:0004553">
    <property type="term" value="F:hydrolase activity, hydrolyzing O-glycosyl compounds"/>
    <property type="evidence" value="ECO:0007669"/>
    <property type="project" value="InterPro"/>
</dbReference>
<keyword evidence="2" id="KW-0812">Transmembrane</keyword>
<comment type="caution">
    <text evidence="4">The sequence shown here is derived from an EMBL/GenBank/DDBJ whole genome shotgun (WGS) entry which is preliminary data.</text>
</comment>